<dbReference type="EMBL" id="JBBNAE010000002">
    <property type="protein sequence ID" value="KAK9147128.1"/>
    <property type="molecule type" value="Genomic_DNA"/>
</dbReference>
<name>A0AAP0PJJ2_9MAGN</name>
<accession>A0AAP0PJJ2</accession>
<dbReference type="GO" id="GO:0009742">
    <property type="term" value="P:brassinosteroid mediated signaling pathway"/>
    <property type="evidence" value="ECO:0007669"/>
    <property type="project" value="InterPro"/>
</dbReference>
<dbReference type="InterPro" id="IPR035441">
    <property type="entry name" value="TFIIS/LEDGF_dom_sf"/>
</dbReference>
<dbReference type="Proteomes" id="UP001417504">
    <property type="component" value="Unassembled WGS sequence"/>
</dbReference>
<dbReference type="PANTHER" id="PTHR47350">
    <property type="entry name" value="PROTEIN IWS1 HOMOLOG 1"/>
    <property type="match status" value="1"/>
</dbReference>
<proteinExistence type="predicted"/>
<reference evidence="1 2" key="1">
    <citation type="submission" date="2024-01" db="EMBL/GenBank/DDBJ databases">
        <title>Genome assemblies of Stephania.</title>
        <authorList>
            <person name="Yang L."/>
        </authorList>
    </citation>
    <scope>NUCLEOTIDE SEQUENCE [LARGE SCALE GENOMIC DNA]</scope>
    <source>
        <strain evidence="1">QJT</strain>
        <tissue evidence="1">Leaf</tissue>
    </source>
</reference>
<dbReference type="AlphaFoldDB" id="A0AAP0PJJ2"/>
<keyword evidence="2" id="KW-1185">Reference proteome</keyword>
<evidence type="ECO:0000313" key="1">
    <source>
        <dbReference type="EMBL" id="KAK9147128.1"/>
    </source>
</evidence>
<evidence type="ECO:0000313" key="2">
    <source>
        <dbReference type="Proteomes" id="UP001417504"/>
    </source>
</evidence>
<sequence length="88" mass="9755">MAELEVTAEEDAELNRQSKPVVNKLKKLPLLTEVLSNNSRKSTSTTEVFDKSLPVYGMSQKRSSTIVGCIVEENDNHKALTLHVGENL</sequence>
<gene>
    <name evidence="1" type="ORF">Sjap_007031</name>
</gene>
<dbReference type="InterPro" id="IPR044204">
    <property type="entry name" value="IWS1/2"/>
</dbReference>
<dbReference type="GO" id="GO:0032784">
    <property type="term" value="P:regulation of DNA-templated transcription elongation"/>
    <property type="evidence" value="ECO:0007669"/>
    <property type="project" value="InterPro"/>
</dbReference>
<dbReference type="Gene3D" id="1.20.930.10">
    <property type="entry name" value="Conserved domain common to transcription factors TFIIS, elongin A, CRSP70"/>
    <property type="match status" value="1"/>
</dbReference>
<protein>
    <submittedName>
        <fullName evidence="1">Uncharacterized protein</fullName>
    </submittedName>
</protein>
<dbReference type="PANTHER" id="PTHR47350:SF4">
    <property type="entry name" value="PROTEIN IWS1 HOMOLOG 1"/>
    <property type="match status" value="1"/>
</dbReference>
<organism evidence="1 2">
    <name type="scientific">Stephania japonica</name>
    <dbReference type="NCBI Taxonomy" id="461633"/>
    <lineage>
        <taxon>Eukaryota</taxon>
        <taxon>Viridiplantae</taxon>
        <taxon>Streptophyta</taxon>
        <taxon>Embryophyta</taxon>
        <taxon>Tracheophyta</taxon>
        <taxon>Spermatophyta</taxon>
        <taxon>Magnoliopsida</taxon>
        <taxon>Ranunculales</taxon>
        <taxon>Menispermaceae</taxon>
        <taxon>Menispermoideae</taxon>
        <taxon>Cissampelideae</taxon>
        <taxon>Stephania</taxon>
    </lineage>
</organism>
<comment type="caution">
    <text evidence="1">The sequence shown here is derived from an EMBL/GenBank/DDBJ whole genome shotgun (WGS) entry which is preliminary data.</text>
</comment>